<keyword evidence="2" id="KW-0001">2Fe-2S</keyword>
<gene>
    <name evidence="8" type="ORF">DJ64_24080</name>
</gene>
<sequence length="106" mass="11125">MATVTYRQPDGTVTVLDVPAGSTVMRGALTNGVEGIEGECGGDGICATCHVYVDHSPVPLPEIDENEGELLDCTSSPRKPNSRLSCQLPVTEELDSLVVTLPATQV</sequence>
<comment type="caution">
    <text evidence="8">The sequence shown here is derived from an EMBL/GenBank/DDBJ whole genome shotgun (WGS) entry which is preliminary data.</text>
</comment>
<evidence type="ECO:0000256" key="1">
    <source>
        <dbReference type="ARBA" id="ARBA00010914"/>
    </source>
</evidence>
<dbReference type="InterPro" id="IPR001055">
    <property type="entry name" value="Adrenodoxin-like"/>
</dbReference>
<evidence type="ECO:0000313" key="8">
    <source>
        <dbReference type="EMBL" id="KEG38011.1"/>
    </source>
</evidence>
<evidence type="ECO:0000256" key="2">
    <source>
        <dbReference type="ARBA" id="ARBA00022714"/>
    </source>
</evidence>
<comment type="similarity">
    <text evidence="1">Belongs to the adrenodoxin/putidaredoxin family.</text>
</comment>
<dbReference type="SUPFAM" id="SSF54292">
    <property type="entry name" value="2Fe-2S ferredoxin-like"/>
    <property type="match status" value="1"/>
</dbReference>
<dbReference type="CDD" id="cd00207">
    <property type="entry name" value="fer2"/>
    <property type="match status" value="1"/>
</dbReference>
<keyword evidence="5" id="KW-0411">Iron-sulfur</keyword>
<dbReference type="Pfam" id="PF00111">
    <property type="entry name" value="Fer2"/>
    <property type="match status" value="1"/>
</dbReference>
<protein>
    <recommendedName>
        <fullName evidence="7">2Fe-2S ferredoxin-type domain-containing protein</fullName>
    </recommendedName>
</protein>
<evidence type="ECO:0000256" key="5">
    <source>
        <dbReference type="ARBA" id="ARBA00023014"/>
    </source>
</evidence>
<dbReference type="Gene3D" id="3.10.20.30">
    <property type="match status" value="1"/>
</dbReference>
<dbReference type="PROSITE" id="PS51085">
    <property type="entry name" value="2FE2S_FER_2"/>
    <property type="match status" value="1"/>
</dbReference>
<proteinExistence type="inferred from homology"/>
<keyword evidence="9" id="KW-1185">Reference proteome</keyword>
<name>A0ABR4STB4_9ACTN</name>
<evidence type="ECO:0000256" key="6">
    <source>
        <dbReference type="ARBA" id="ARBA00034078"/>
    </source>
</evidence>
<keyword evidence="4" id="KW-0408">Iron</keyword>
<dbReference type="GeneID" id="97453929"/>
<dbReference type="EMBL" id="JJMG01000244">
    <property type="protein sequence ID" value="KEG38011.1"/>
    <property type="molecule type" value="Genomic_DNA"/>
</dbReference>
<dbReference type="InterPro" id="IPR036010">
    <property type="entry name" value="2Fe-2S_ferredoxin-like_sf"/>
</dbReference>
<evidence type="ECO:0000259" key="7">
    <source>
        <dbReference type="PROSITE" id="PS51085"/>
    </source>
</evidence>
<dbReference type="InterPro" id="IPR001041">
    <property type="entry name" value="2Fe-2S_ferredoxin-type"/>
</dbReference>
<evidence type="ECO:0000256" key="3">
    <source>
        <dbReference type="ARBA" id="ARBA00022723"/>
    </source>
</evidence>
<accession>A0ABR4STB4</accession>
<comment type="cofactor">
    <cofactor evidence="6">
        <name>[2Fe-2S] cluster</name>
        <dbReference type="ChEBI" id="CHEBI:190135"/>
    </cofactor>
</comment>
<dbReference type="PANTHER" id="PTHR23426">
    <property type="entry name" value="FERREDOXIN/ADRENODOXIN"/>
    <property type="match status" value="1"/>
</dbReference>
<evidence type="ECO:0000313" key="9">
    <source>
        <dbReference type="Proteomes" id="UP000027632"/>
    </source>
</evidence>
<organism evidence="8 9">
    <name type="scientific">Streptomyces griseorubens</name>
    <dbReference type="NCBI Taxonomy" id="66897"/>
    <lineage>
        <taxon>Bacteria</taxon>
        <taxon>Bacillati</taxon>
        <taxon>Actinomycetota</taxon>
        <taxon>Actinomycetes</taxon>
        <taxon>Kitasatosporales</taxon>
        <taxon>Streptomycetaceae</taxon>
        <taxon>Streptomyces</taxon>
        <taxon>Streptomyces althioticus group</taxon>
    </lineage>
</organism>
<dbReference type="RefSeq" id="WP_033277700.1">
    <property type="nucleotide sequence ID" value="NZ_KL503830.1"/>
</dbReference>
<dbReference type="InterPro" id="IPR012675">
    <property type="entry name" value="Beta-grasp_dom_sf"/>
</dbReference>
<dbReference type="Proteomes" id="UP000027632">
    <property type="component" value="Unassembled WGS sequence"/>
</dbReference>
<reference evidence="8 9" key="1">
    <citation type="submission" date="2014-04" db="EMBL/GenBank/DDBJ databases">
        <title>Draft genome sequence of the novel Streptomyces griseorubens JSD-1 playing a role in carbon and nitrogen cycle.</title>
        <authorList>
            <consortium name="Shanghai Jiao Tong University"/>
            <person name="Feng H."/>
            <person name="Sun Y."/>
            <person name="Zhi Y."/>
            <person name="Mao L."/>
            <person name="Luo Y."/>
            <person name="Wei X."/>
            <person name="Zhou P."/>
        </authorList>
    </citation>
    <scope>NUCLEOTIDE SEQUENCE [LARGE SCALE GENOMIC DNA]</scope>
    <source>
        <strain evidence="8 9">JSD-1</strain>
    </source>
</reference>
<keyword evidence="3" id="KW-0479">Metal-binding</keyword>
<evidence type="ECO:0000256" key="4">
    <source>
        <dbReference type="ARBA" id="ARBA00023004"/>
    </source>
</evidence>
<feature type="domain" description="2Fe-2S ferredoxin-type" evidence="7">
    <location>
        <begin position="2"/>
        <end position="104"/>
    </location>
</feature>
<dbReference type="PANTHER" id="PTHR23426:SF65">
    <property type="entry name" value="FERREDOXIN-2, MITOCHONDRIAL"/>
    <property type="match status" value="1"/>
</dbReference>
<dbReference type="PRINTS" id="PR00355">
    <property type="entry name" value="ADRENODOXIN"/>
</dbReference>